<evidence type="ECO:0000313" key="5">
    <source>
        <dbReference type="Proteomes" id="UP000693972"/>
    </source>
</evidence>
<feature type="signal peptide" evidence="1">
    <location>
        <begin position="1"/>
        <end position="19"/>
    </location>
</feature>
<dbReference type="RefSeq" id="WP_257893582.1">
    <property type="nucleotide sequence ID" value="NZ_JAIMBW010000001.1"/>
</dbReference>
<dbReference type="EMBL" id="CP078073">
    <property type="protein sequence ID" value="QXL86642.1"/>
    <property type="molecule type" value="Genomic_DNA"/>
</dbReference>
<evidence type="ECO:0000313" key="4">
    <source>
        <dbReference type="EMBL" id="QXL86642.1"/>
    </source>
</evidence>
<dbReference type="Pfam" id="PF09992">
    <property type="entry name" value="NAGPA"/>
    <property type="match status" value="1"/>
</dbReference>
<name>A0A975TT07_9RHOB</name>
<evidence type="ECO:0000256" key="1">
    <source>
        <dbReference type="SAM" id="SignalP"/>
    </source>
</evidence>
<keyword evidence="5" id="KW-1185">Reference proteome</keyword>
<feature type="domain" description="Phosphodiester glycosidase" evidence="2">
    <location>
        <begin position="71"/>
        <end position="214"/>
    </location>
</feature>
<evidence type="ECO:0000259" key="2">
    <source>
        <dbReference type="Pfam" id="PF09992"/>
    </source>
</evidence>
<gene>
    <name evidence="3" type="ORF">KUL25_14435</name>
    <name evidence="4" type="ORF">KUL25_14440</name>
</gene>
<keyword evidence="1" id="KW-0732">Signal</keyword>
<protein>
    <submittedName>
        <fullName evidence="4">Phosphodiester glycosidase family protein</fullName>
    </submittedName>
</protein>
<organism evidence="4">
    <name type="scientific">Gymnodinialimonas phycosphaerae</name>
    <dbReference type="NCBI Taxonomy" id="2841589"/>
    <lineage>
        <taxon>Bacteria</taxon>
        <taxon>Pseudomonadati</taxon>
        <taxon>Pseudomonadota</taxon>
        <taxon>Alphaproteobacteria</taxon>
        <taxon>Rhodobacterales</taxon>
        <taxon>Paracoccaceae</taxon>
        <taxon>Gymnodinialimonas</taxon>
    </lineage>
</organism>
<dbReference type="InterPro" id="IPR018711">
    <property type="entry name" value="NAGPA"/>
</dbReference>
<keyword evidence="4" id="KW-0326">Glycosidase</keyword>
<feature type="chain" id="PRO_5036925841" evidence="1">
    <location>
        <begin position="20"/>
        <end position="259"/>
    </location>
</feature>
<dbReference type="AlphaFoldDB" id="A0A975TT07"/>
<dbReference type="GO" id="GO:0016798">
    <property type="term" value="F:hydrolase activity, acting on glycosyl bonds"/>
    <property type="evidence" value="ECO:0007669"/>
    <property type="project" value="UniProtKB-KW"/>
</dbReference>
<accession>A0A975TT07</accession>
<reference evidence="4 5" key="1">
    <citation type="submission" date="2021-07" db="EMBL/GenBank/DDBJ databases">
        <title>Karlodiniumbacter phycospheric gen. nov., sp. nov., a phycosphere bacterium isolated from karlodinium veneficum.</title>
        <authorList>
            <person name="Peng Y."/>
            <person name="Jiang L."/>
            <person name="Lee J."/>
        </authorList>
    </citation>
    <scope>NUCLEOTIDE SEQUENCE</scope>
    <source>
        <strain evidence="4 5">N5</strain>
    </source>
</reference>
<proteinExistence type="predicted"/>
<evidence type="ECO:0000313" key="3">
    <source>
        <dbReference type="EMBL" id="MBY4893953.1"/>
    </source>
</evidence>
<keyword evidence="4" id="KW-0378">Hydrolase</keyword>
<dbReference type="Proteomes" id="UP000693972">
    <property type="component" value="Unassembled WGS sequence"/>
</dbReference>
<dbReference type="EMBL" id="JAIMBW010000001">
    <property type="protein sequence ID" value="MBY4893953.1"/>
    <property type="molecule type" value="Genomic_DNA"/>
</dbReference>
<sequence>MIRAIALLTFLFAPTISGAQCETVLFDGAEFTACEVEMAEADVRLFLRDEAGTVLGTFGRVDSVLPEGARLAIAMNAGMFHEDRSPVGLYVEDGEQEMRIITSDGPGNFGLLPNGVLCLDEGAASVIESRTFEESPPSCRHATQSGPMLVIDGALHPRFLPDSDSYNIRNGVGVNASGDRMWMVISDQAVNFHHFARFFRDYLQTPNALYFDGRVSRLHAPEIGRSDLGFPIGPILGVVVDDLVDRTVDETVDGGQGDG</sequence>